<feature type="compositionally biased region" description="Low complexity" evidence="2">
    <location>
        <begin position="26"/>
        <end position="38"/>
    </location>
</feature>
<comment type="caution">
    <text evidence="3">The sequence shown here is derived from an EMBL/GenBank/DDBJ whole genome shotgun (WGS) entry which is preliminary data.</text>
</comment>
<feature type="compositionally biased region" description="Pro residues" evidence="2">
    <location>
        <begin position="68"/>
        <end position="136"/>
    </location>
</feature>
<evidence type="ECO:0000313" key="3">
    <source>
        <dbReference type="EMBL" id="KAK6154729.1"/>
    </source>
</evidence>
<keyword evidence="4" id="KW-1185">Reference proteome</keyword>
<evidence type="ECO:0008006" key="5">
    <source>
        <dbReference type="Google" id="ProtNLM"/>
    </source>
</evidence>
<sequence>MASLVLLLSETVRHENIDNLMSLPNSPSSATAPPSSATKRAAGKPSRSLQSPCKNNAEAQFQEDMPRVPSPPPAKAPSPPPAKAPSPPPAKAPSPPPAKAPSPPPAKAPSPPPAKAPSPPPAKAPSPPPVKPPQIYPPKKVAVQGVVFCKACKFRGINTLLGASPLAGAVVKLVCNNTKTSLVEQTKTDKKGYFFFRPQKLTTAGYRKCRAYLVSSPSAKCSVPTNLHGGATGAILIPSVVPPVKTPKKTPPFSLFTVGPFAFEAHKKLPCHY</sequence>
<name>A0ABR0X8A3_REHGL</name>
<gene>
    <name evidence="3" type="ORF">DH2020_008977</name>
</gene>
<accession>A0ABR0X8A3</accession>
<evidence type="ECO:0000256" key="2">
    <source>
        <dbReference type="SAM" id="MobiDB-lite"/>
    </source>
</evidence>
<dbReference type="PANTHER" id="PTHR33470:SF22">
    <property type="entry name" value="POLLEN OLE E 1 ALLERGEN AND EXTENSIN FAMILY PROTEIN"/>
    <property type="match status" value="1"/>
</dbReference>
<evidence type="ECO:0000313" key="4">
    <source>
        <dbReference type="Proteomes" id="UP001318860"/>
    </source>
</evidence>
<organism evidence="3 4">
    <name type="scientific">Rehmannia glutinosa</name>
    <name type="common">Chinese foxglove</name>
    <dbReference type="NCBI Taxonomy" id="99300"/>
    <lineage>
        <taxon>Eukaryota</taxon>
        <taxon>Viridiplantae</taxon>
        <taxon>Streptophyta</taxon>
        <taxon>Embryophyta</taxon>
        <taxon>Tracheophyta</taxon>
        <taxon>Spermatophyta</taxon>
        <taxon>Magnoliopsida</taxon>
        <taxon>eudicotyledons</taxon>
        <taxon>Gunneridae</taxon>
        <taxon>Pentapetalae</taxon>
        <taxon>asterids</taxon>
        <taxon>lamiids</taxon>
        <taxon>Lamiales</taxon>
        <taxon>Orobanchaceae</taxon>
        <taxon>Rehmannieae</taxon>
        <taxon>Rehmannia</taxon>
    </lineage>
</organism>
<dbReference type="PRINTS" id="PR01218">
    <property type="entry name" value="PSTLEXTENSIN"/>
</dbReference>
<dbReference type="Proteomes" id="UP001318860">
    <property type="component" value="Unassembled WGS sequence"/>
</dbReference>
<keyword evidence="1" id="KW-0732">Signal</keyword>
<proteinExistence type="predicted"/>
<feature type="region of interest" description="Disordered" evidence="2">
    <location>
        <begin position="19"/>
        <end position="136"/>
    </location>
</feature>
<dbReference type="InterPro" id="IPR003882">
    <property type="entry name" value="Pistil_extensin"/>
</dbReference>
<dbReference type="Pfam" id="PF01190">
    <property type="entry name" value="Pollen_Ole_e_1"/>
    <property type="match status" value="1"/>
</dbReference>
<dbReference type="EMBL" id="JABTTQ020000005">
    <property type="protein sequence ID" value="KAK6154729.1"/>
    <property type="molecule type" value="Genomic_DNA"/>
</dbReference>
<evidence type="ECO:0000256" key="1">
    <source>
        <dbReference type="ARBA" id="ARBA00022729"/>
    </source>
</evidence>
<protein>
    <recommendedName>
        <fullName evidence="5">Pistil-specific extensin-like protein</fullName>
    </recommendedName>
</protein>
<reference evidence="3 4" key="1">
    <citation type="journal article" date="2021" name="Comput. Struct. Biotechnol. J.">
        <title>De novo genome assembly of the potent medicinal plant Rehmannia glutinosa using nanopore technology.</title>
        <authorList>
            <person name="Ma L."/>
            <person name="Dong C."/>
            <person name="Song C."/>
            <person name="Wang X."/>
            <person name="Zheng X."/>
            <person name="Niu Y."/>
            <person name="Chen S."/>
            <person name="Feng W."/>
        </authorList>
    </citation>
    <scope>NUCLEOTIDE SEQUENCE [LARGE SCALE GENOMIC DNA]</scope>
    <source>
        <strain evidence="3">DH-2019</strain>
    </source>
</reference>
<feature type="compositionally biased region" description="Polar residues" evidence="2">
    <location>
        <begin position="47"/>
        <end position="59"/>
    </location>
</feature>
<dbReference type="PANTHER" id="PTHR33470">
    <property type="entry name" value="OS01G0164075 PROTEIN"/>
    <property type="match status" value="1"/>
</dbReference>